<evidence type="ECO:0000259" key="2">
    <source>
        <dbReference type="Pfam" id="PF12781"/>
    </source>
</evidence>
<dbReference type="GO" id="GO:0045505">
    <property type="term" value="F:dynein intermediate chain binding"/>
    <property type="evidence" value="ECO:0007669"/>
    <property type="project" value="InterPro"/>
</dbReference>
<dbReference type="InterPro" id="IPR042219">
    <property type="entry name" value="AAA_lid_11_sf"/>
</dbReference>
<dbReference type="Pfam" id="PF03028">
    <property type="entry name" value="Dynein_heavy"/>
    <property type="match status" value="1"/>
</dbReference>
<evidence type="ECO:0008006" key="7">
    <source>
        <dbReference type="Google" id="ProtNLM"/>
    </source>
</evidence>
<dbReference type="Ensembl" id="ENSEBUT00000013457.1">
    <property type="protein sequence ID" value="ENSEBUP00000012881.1"/>
    <property type="gene ID" value="ENSEBUG00000008145.1"/>
</dbReference>
<dbReference type="Ensembl" id="ENSEBUT00000013674.1">
    <property type="protein sequence ID" value="ENSEBUP00000013098.1"/>
    <property type="gene ID" value="ENSEBUG00000008145.1"/>
</dbReference>
<accession>A0A8C4WVC0</accession>
<evidence type="ECO:0000259" key="1">
    <source>
        <dbReference type="Pfam" id="PF03028"/>
    </source>
</evidence>
<organism evidence="5 6">
    <name type="scientific">Eptatretus burgeri</name>
    <name type="common">Inshore hagfish</name>
    <dbReference type="NCBI Taxonomy" id="7764"/>
    <lineage>
        <taxon>Eukaryota</taxon>
        <taxon>Metazoa</taxon>
        <taxon>Chordata</taxon>
        <taxon>Craniata</taxon>
        <taxon>Vertebrata</taxon>
        <taxon>Cyclostomata</taxon>
        <taxon>Myxini</taxon>
        <taxon>Myxiniformes</taxon>
        <taxon>Myxinidae</taxon>
        <taxon>Eptatretinae</taxon>
        <taxon>Eptatretus</taxon>
    </lineage>
</organism>
<dbReference type="Pfam" id="PF12781">
    <property type="entry name" value="AAA_9"/>
    <property type="match status" value="1"/>
</dbReference>
<sequence length="995" mass="111418">MAVELAVRFGKTLLVLEVENLNPLLIPLLRRDLRAQGPHYTVQLGDKFVDYHEDFRLFLATRNPSPKLSPTEASLVTAVNFTTTRSGLCNQLLALALLHECPEIEKRRTDLLQQEETNKVKLASLEESLLQKLATARGNILEDQELIESLNQTKSSSKSVEQALTEAAHLKATLQQERDTYLPLADSSSTLFFLISDLPKLNPVYRFNLAAFLHLFQRALRITCVQEKTENRISVLKSTLLNLVYEHVARALFKEDRLTFALHLAHGMRPEDFMENEWDFFCGLLFSDTPHRLDSPRSLGQEMPTWLDAERAGHLAQLLATFPRLKSRLQVTEPALWCTSTGQSANTGILPPTVSHTLTHFQQVLVLQAIQPDHLLGAMMEFACCALGLKELFPAQLSLRRIFETETTTHEPVLLLSSPGADPSHELREMAAQVVGLHNYQEVAMGQGQAECAVQALRDAAMHGSWLCLKNLHLVLAWLPNLEKELNDLSPNDGFRLWLTAEPHPNLPPNLLQASLKLSYEAPPGLKQNLLRSYEHWEETGALGQDSGLLARAHAIFALAWFHGVCQERCNYIPQGWTKFYEFSQSDLRAGFDIIHNHCKDTKKDQSWDFVRGLLEEAVYGGRVDRPFDLRLLAAHLRHCFNGNILGVPGAVFVPDMHLPATARSQDYRKLIEAMPDSNRPAYIGLPSNVEHSAHRSLSSKVTSQLKLLSHSPEVFAGFERNKWTHELSPFLNLWKKLNHNSELIHATPLTSTNAEQLFVGQSLMYEERTGLQLVQIIHSSLRDLSRVIRGTSLPNAAVHSTATSLLSQQCPAAWQTLWEGPADPAHFLRTVVYRARAVLDMVKRLDKGTLLSDTINLSDLFHPQVFLNALRQQTARNIHNSMDTLRVVVSWKGSIPTAGLQVKVNGLLLEGGQFASGELTESPQDSPLVCPVPPCHLAWLPQALPGPYASESCISLPVYASIKRDRVLMCVDLPCRGDPELWLLMGVAICINTQ</sequence>
<dbReference type="InterPro" id="IPR043160">
    <property type="entry name" value="Dynein_C_barrel"/>
</dbReference>
<dbReference type="InterPro" id="IPR035706">
    <property type="entry name" value="AAA_9"/>
</dbReference>
<dbReference type="Pfam" id="PF18199">
    <property type="entry name" value="Dynein_C"/>
    <property type="match status" value="1"/>
</dbReference>
<evidence type="ECO:0000259" key="3">
    <source>
        <dbReference type="Pfam" id="PF18198"/>
    </source>
</evidence>
<dbReference type="GO" id="GO:0007018">
    <property type="term" value="P:microtubule-based movement"/>
    <property type="evidence" value="ECO:0007669"/>
    <property type="project" value="InterPro"/>
</dbReference>
<dbReference type="Gene3D" id="3.10.490.20">
    <property type="match status" value="1"/>
</dbReference>
<dbReference type="InterPro" id="IPR026983">
    <property type="entry name" value="DHC"/>
</dbReference>
<dbReference type="GO" id="GO:0030286">
    <property type="term" value="C:dynein complex"/>
    <property type="evidence" value="ECO:0007669"/>
    <property type="project" value="InterPro"/>
</dbReference>
<dbReference type="Gene3D" id="1.20.1270.280">
    <property type="match status" value="1"/>
</dbReference>
<name>A0A8C4WVC0_EPTBU</name>
<evidence type="ECO:0000259" key="4">
    <source>
        <dbReference type="Pfam" id="PF18199"/>
    </source>
</evidence>
<dbReference type="Proteomes" id="UP000694388">
    <property type="component" value="Unplaced"/>
</dbReference>
<dbReference type="OMA" id="XISGLLL"/>
<evidence type="ECO:0000313" key="5">
    <source>
        <dbReference type="Ensembl" id="ENSEBUP00000013098.1"/>
    </source>
</evidence>
<dbReference type="Ensembl" id="ENSEBUT00000013419.1">
    <property type="protein sequence ID" value="ENSEBUP00000012843.1"/>
    <property type="gene ID" value="ENSEBUG00000008145.1"/>
</dbReference>
<dbReference type="PANTHER" id="PTHR45703">
    <property type="entry name" value="DYNEIN HEAVY CHAIN"/>
    <property type="match status" value="1"/>
</dbReference>
<feature type="domain" description="Dynein heavy chain region D6 P-loop" evidence="1">
    <location>
        <begin position="410"/>
        <end position="518"/>
    </location>
</feature>
<dbReference type="GeneTree" id="ENSGT00940000154620"/>
<dbReference type="Pfam" id="PF18198">
    <property type="entry name" value="AAA_lid_11"/>
    <property type="match status" value="1"/>
</dbReference>
<dbReference type="Gene3D" id="3.40.50.300">
    <property type="entry name" value="P-loop containing nucleotide triphosphate hydrolases"/>
    <property type="match status" value="2"/>
</dbReference>
<dbReference type="InterPro" id="IPR041658">
    <property type="entry name" value="AAA_lid_11"/>
</dbReference>
<dbReference type="FunFam" id="1.10.8.720:FF:000006">
    <property type="entry name" value="cytoplasmic dynein 2 heavy chain 1"/>
    <property type="match status" value="1"/>
</dbReference>
<dbReference type="GO" id="GO:0008569">
    <property type="term" value="F:minus-end-directed microtubule motor activity"/>
    <property type="evidence" value="ECO:0007669"/>
    <property type="project" value="InterPro"/>
</dbReference>
<proteinExistence type="predicted"/>
<dbReference type="InterPro" id="IPR027417">
    <property type="entry name" value="P-loop_NTPase"/>
</dbReference>
<dbReference type="PANTHER" id="PTHR45703:SF22">
    <property type="entry name" value="DYNEIN CYTOPLASMIC 2 HEAVY CHAIN 1"/>
    <property type="match status" value="1"/>
</dbReference>
<reference evidence="5" key="1">
    <citation type="submission" date="2025-05" db="UniProtKB">
        <authorList>
            <consortium name="Ensembl"/>
        </authorList>
    </citation>
    <scope>IDENTIFICATION</scope>
</reference>
<dbReference type="GO" id="GO:0051959">
    <property type="term" value="F:dynein light intermediate chain binding"/>
    <property type="evidence" value="ECO:0007669"/>
    <property type="project" value="InterPro"/>
</dbReference>
<dbReference type="Gene3D" id="6.10.140.1060">
    <property type="match status" value="1"/>
</dbReference>
<dbReference type="AlphaFoldDB" id="A0A8C4WVC0"/>
<keyword evidence="6" id="KW-1185">Reference proteome</keyword>
<evidence type="ECO:0000313" key="6">
    <source>
        <dbReference type="Proteomes" id="UP000694388"/>
    </source>
</evidence>
<feature type="domain" description="Dynein heavy chain C-terminal" evidence="4">
    <location>
        <begin position="766"/>
        <end position="991"/>
    </location>
</feature>
<dbReference type="InterPro" id="IPR004273">
    <property type="entry name" value="Dynein_heavy_D6_P-loop"/>
</dbReference>
<protein>
    <recommendedName>
        <fullName evidence="7">Cytoplasmic dynein 2 heavy chain 1</fullName>
    </recommendedName>
</protein>
<feature type="domain" description="Dynein heavy chain AAA lid" evidence="3">
    <location>
        <begin position="554"/>
        <end position="689"/>
    </location>
</feature>
<dbReference type="InterPro" id="IPR041228">
    <property type="entry name" value="Dynein_C"/>
</dbReference>
<dbReference type="Gene3D" id="1.10.8.720">
    <property type="entry name" value="Region D6 of dynein motor"/>
    <property type="match status" value="1"/>
</dbReference>
<dbReference type="Gene3D" id="1.10.8.1220">
    <property type="match status" value="1"/>
</dbReference>
<feature type="domain" description="Dynein heavy chain ATP-binding dynein motor region" evidence="2">
    <location>
        <begin position="3"/>
        <end position="160"/>
    </location>
</feature>